<dbReference type="EMBL" id="KQ241698">
    <property type="protein sequence ID" value="KNC85511.1"/>
    <property type="molecule type" value="Genomic_DNA"/>
</dbReference>
<dbReference type="RefSeq" id="XP_014159413.1">
    <property type="nucleotide sequence ID" value="XM_014303938.1"/>
</dbReference>
<gene>
    <name evidence="2" type="ORF">SARC_02312</name>
</gene>
<accession>A0A0L0G9E7</accession>
<reference evidence="2 3" key="1">
    <citation type="submission" date="2011-02" db="EMBL/GenBank/DDBJ databases">
        <title>The Genome Sequence of Sphaeroforma arctica JP610.</title>
        <authorList>
            <consortium name="The Broad Institute Genome Sequencing Platform"/>
            <person name="Russ C."/>
            <person name="Cuomo C."/>
            <person name="Young S.K."/>
            <person name="Zeng Q."/>
            <person name="Gargeya S."/>
            <person name="Alvarado L."/>
            <person name="Berlin A."/>
            <person name="Chapman S.B."/>
            <person name="Chen Z."/>
            <person name="Freedman E."/>
            <person name="Gellesch M."/>
            <person name="Goldberg J."/>
            <person name="Griggs A."/>
            <person name="Gujja S."/>
            <person name="Heilman E."/>
            <person name="Heiman D."/>
            <person name="Howarth C."/>
            <person name="Mehta T."/>
            <person name="Neiman D."/>
            <person name="Pearson M."/>
            <person name="Roberts A."/>
            <person name="Saif S."/>
            <person name="Shea T."/>
            <person name="Shenoy N."/>
            <person name="Sisk P."/>
            <person name="Stolte C."/>
            <person name="Sykes S."/>
            <person name="White J."/>
            <person name="Yandava C."/>
            <person name="Burger G."/>
            <person name="Gray M.W."/>
            <person name="Holland P.W.H."/>
            <person name="King N."/>
            <person name="Lang F.B.F."/>
            <person name="Roger A.J."/>
            <person name="Ruiz-Trillo I."/>
            <person name="Haas B."/>
            <person name="Nusbaum C."/>
            <person name="Birren B."/>
        </authorList>
    </citation>
    <scope>NUCLEOTIDE SEQUENCE [LARGE SCALE GENOMIC DNA]</scope>
    <source>
        <strain evidence="2 3">JP610</strain>
    </source>
</reference>
<evidence type="ECO:0000313" key="3">
    <source>
        <dbReference type="Proteomes" id="UP000054560"/>
    </source>
</evidence>
<dbReference type="GeneID" id="25902816"/>
<keyword evidence="1" id="KW-0472">Membrane</keyword>
<dbReference type="Proteomes" id="UP000054560">
    <property type="component" value="Unassembled WGS sequence"/>
</dbReference>
<dbReference type="InterPro" id="IPR013869">
    <property type="entry name" value="DUF1757"/>
</dbReference>
<feature type="transmembrane region" description="Helical" evidence="1">
    <location>
        <begin position="103"/>
        <end position="126"/>
    </location>
</feature>
<evidence type="ECO:0000256" key="1">
    <source>
        <dbReference type="SAM" id="Phobius"/>
    </source>
</evidence>
<protein>
    <submittedName>
        <fullName evidence="2">Uncharacterized protein</fullName>
    </submittedName>
</protein>
<keyword evidence="3" id="KW-1185">Reference proteome</keyword>
<evidence type="ECO:0000313" key="2">
    <source>
        <dbReference type="EMBL" id="KNC85511.1"/>
    </source>
</evidence>
<keyword evidence="1" id="KW-0812">Transmembrane</keyword>
<keyword evidence="1" id="KW-1133">Transmembrane helix</keyword>
<name>A0A0L0G9E7_9EUKA</name>
<dbReference type="OrthoDB" id="2524788at2759"/>
<dbReference type="PANTHER" id="PTHR38636:SF2">
    <property type="entry name" value="TRANSCELLULAR CHAPERONE SIGNALING (X)CROSS TISSUE"/>
    <property type="match status" value="1"/>
</dbReference>
<proteinExistence type="predicted"/>
<sequence length="143" mass="14992">MDILADDSQFATEKLMAHIAVKGFQLGSVLGLLVVSPVALVRTGRWPSRAKIGTWTMTGSVIGAIGASALGLGKKSTFETPEEIEDRVYRLRHNKGQLRTDRFWACGAVIGMLGGAALGSGVVGGLGLGQTFGTLAHIGTSYF</sequence>
<dbReference type="AlphaFoldDB" id="A0A0L0G9E7"/>
<dbReference type="PANTHER" id="PTHR38636">
    <property type="entry name" value="PROTEIN CBG20488"/>
    <property type="match status" value="1"/>
</dbReference>
<dbReference type="Pfam" id="PF08560">
    <property type="entry name" value="DUF1757"/>
    <property type="match status" value="1"/>
</dbReference>
<feature type="transmembrane region" description="Helical" evidence="1">
    <location>
        <begin position="23"/>
        <end position="41"/>
    </location>
</feature>
<organism evidence="2 3">
    <name type="scientific">Sphaeroforma arctica JP610</name>
    <dbReference type="NCBI Taxonomy" id="667725"/>
    <lineage>
        <taxon>Eukaryota</taxon>
        <taxon>Ichthyosporea</taxon>
        <taxon>Ichthyophonida</taxon>
        <taxon>Sphaeroforma</taxon>
    </lineage>
</organism>